<reference evidence="2 3" key="1">
    <citation type="journal article" date="2019" name="Nat. Ecol. Evol.">
        <title>Megaphylogeny resolves global patterns of mushroom evolution.</title>
        <authorList>
            <person name="Varga T."/>
            <person name="Krizsan K."/>
            <person name="Foldi C."/>
            <person name="Dima B."/>
            <person name="Sanchez-Garcia M."/>
            <person name="Sanchez-Ramirez S."/>
            <person name="Szollosi G.J."/>
            <person name="Szarkandi J.G."/>
            <person name="Papp V."/>
            <person name="Albert L."/>
            <person name="Andreopoulos W."/>
            <person name="Angelini C."/>
            <person name="Antonin V."/>
            <person name="Barry K.W."/>
            <person name="Bougher N.L."/>
            <person name="Buchanan P."/>
            <person name="Buyck B."/>
            <person name="Bense V."/>
            <person name="Catcheside P."/>
            <person name="Chovatia M."/>
            <person name="Cooper J."/>
            <person name="Damon W."/>
            <person name="Desjardin D."/>
            <person name="Finy P."/>
            <person name="Geml J."/>
            <person name="Haridas S."/>
            <person name="Hughes K."/>
            <person name="Justo A."/>
            <person name="Karasinski D."/>
            <person name="Kautmanova I."/>
            <person name="Kiss B."/>
            <person name="Kocsube S."/>
            <person name="Kotiranta H."/>
            <person name="LaButti K.M."/>
            <person name="Lechner B.E."/>
            <person name="Liimatainen K."/>
            <person name="Lipzen A."/>
            <person name="Lukacs Z."/>
            <person name="Mihaltcheva S."/>
            <person name="Morgado L.N."/>
            <person name="Niskanen T."/>
            <person name="Noordeloos M.E."/>
            <person name="Ohm R.A."/>
            <person name="Ortiz-Santana B."/>
            <person name="Ovrebo C."/>
            <person name="Racz N."/>
            <person name="Riley R."/>
            <person name="Savchenko A."/>
            <person name="Shiryaev A."/>
            <person name="Soop K."/>
            <person name="Spirin V."/>
            <person name="Szebenyi C."/>
            <person name="Tomsovsky M."/>
            <person name="Tulloss R.E."/>
            <person name="Uehling J."/>
            <person name="Grigoriev I.V."/>
            <person name="Vagvolgyi C."/>
            <person name="Papp T."/>
            <person name="Martin F.M."/>
            <person name="Miettinen O."/>
            <person name="Hibbett D.S."/>
            <person name="Nagy L.G."/>
        </authorList>
    </citation>
    <scope>NUCLEOTIDE SEQUENCE [LARGE SCALE GENOMIC DNA]</scope>
    <source>
        <strain evidence="2 3">FP101781</strain>
    </source>
</reference>
<evidence type="ECO:0000313" key="2">
    <source>
        <dbReference type="EMBL" id="TEB38696.1"/>
    </source>
</evidence>
<feature type="region of interest" description="Disordered" evidence="1">
    <location>
        <begin position="233"/>
        <end position="256"/>
    </location>
</feature>
<keyword evidence="3" id="KW-1185">Reference proteome</keyword>
<dbReference type="AlphaFoldDB" id="A0A4Y7TWZ2"/>
<sequence length="256" mass="27893">MVSSWFSRAASLVDTRLQAAGLSIPKDTFLGEYAIDVGSLHATLPSLPADIGQRLTDLCGDTFNPVRQVLANDIDTITRVLLELETSYQSQKSSDYNSEAEGSHRTTDPIQSNALPATTMAIGPQERVHKPRVLPKCRQPSAPIPIVIPSTHPAAPTIIINSCGSQNPEATCRVPLQNSAFGKMLTVPMHSSFNGIHPPMSLCTPTASMPALEEWKWGNGHWEVVLPSLEQQARRGMSSKMHATRRRSCRPCSSEN</sequence>
<evidence type="ECO:0000256" key="1">
    <source>
        <dbReference type="SAM" id="MobiDB-lite"/>
    </source>
</evidence>
<evidence type="ECO:0000313" key="3">
    <source>
        <dbReference type="Proteomes" id="UP000298030"/>
    </source>
</evidence>
<name>A0A4Y7TWZ2_COPMI</name>
<dbReference type="Proteomes" id="UP000298030">
    <property type="component" value="Unassembled WGS sequence"/>
</dbReference>
<gene>
    <name evidence="2" type="ORF">FA13DRAFT_1724625</name>
</gene>
<dbReference type="OrthoDB" id="3260913at2759"/>
<comment type="caution">
    <text evidence="2">The sequence shown here is derived from an EMBL/GenBank/DDBJ whole genome shotgun (WGS) entry which is preliminary data.</text>
</comment>
<dbReference type="EMBL" id="QPFP01000002">
    <property type="protein sequence ID" value="TEB38696.1"/>
    <property type="molecule type" value="Genomic_DNA"/>
</dbReference>
<proteinExistence type="predicted"/>
<protein>
    <submittedName>
        <fullName evidence="2">Uncharacterized protein</fullName>
    </submittedName>
</protein>
<accession>A0A4Y7TWZ2</accession>
<organism evidence="2 3">
    <name type="scientific">Coprinellus micaceus</name>
    <name type="common">Glistening ink-cap mushroom</name>
    <name type="synonym">Coprinus micaceus</name>
    <dbReference type="NCBI Taxonomy" id="71717"/>
    <lineage>
        <taxon>Eukaryota</taxon>
        <taxon>Fungi</taxon>
        <taxon>Dikarya</taxon>
        <taxon>Basidiomycota</taxon>
        <taxon>Agaricomycotina</taxon>
        <taxon>Agaricomycetes</taxon>
        <taxon>Agaricomycetidae</taxon>
        <taxon>Agaricales</taxon>
        <taxon>Agaricineae</taxon>
        <taxon>Psathyrellaceae</taxon>
        <taxon>Coprinellus</taxon>
    </lineage>
</organism>
<feature type="region of interest" description="Disordered" evidence="1">
    <location>
        <begin position="91"/>
        <end position="111"/>
    </location>
</feature>